<comment type="subcellular location">
    <subcellularLocation>
        <location evidence="9 10">Peroxisome membrane</location>
    </subcellularLocation>
</comment>
<proteinExistence type="inferred from homology"/>
<organism evidence="13 14">
    <name type="scientific">Nicrophorus vespilloides</name>
    <name type="common">Boreal carrion beetle</name>
    <dbReference type="NCBI Taxonomy" id="110193"/>
    <lineage>
        <taxon>Eukaryota</taxon>
        <taxon>Metazoa</taxon>
        <taxon>Ecdysozoa</taxon>
        <taxon>Arthropoda</taxon>
        <taxon>Hexapoda</taxon>
        <taxon>Insecta</taxon>
        <taxon>Pterygota</taxon>
        <taxon>Neoptera</taxon>
        <taxon>Endopterygota</taxon>
        <taxon>Coleoptera</taxon>
        <taxon>Polyphaga</taxon>
        <taxon>Staphyliniformia</taxon>
        <taxon>Silphidae</taxon>
        <taxon>Nicrophorinae</taxon>
        <taxon>Nicrophorus</taxon>
    </lineage>
</organism>
<feature type="compositionally biased region" description="Polar residues" evidence="11">
    <location>
        <begin position="255"/>
        <end position="264"/>
    </location>
</feature>
<comment type="function">
    <text evidence="10">Component of the PEX13-PEX14 docking complex, a translocon channel that specifically mediates the import of peroxisomal cargo proteins bound to PEX5 receptor. The PEX13-PEX14 docking complex forms a large import pore which can be opened to a diameter of about 9 nm. Mechanistically, PEX5 receptor along with cargo proteins associates with the PEX14 subunit of the PEX13-PEX14 docking complex in the cytosol, leading to the insertion of the receptor into the organelle membrane with the concomitant translocation of the cargo into the peroxisome matrix.</text>
</comment>
<keyword evidence="13" id="KW-1185">Reference proteome</keyword>
<evidence type="ECO:0000313" key="14">
    <source>
        <dbReference type="RefSeq" id="XP_017780008.1"/>
    </source>
</evidence>
<accession>A0ABM1MZK8</accession>
<evidence type="ECO:0000256" key="10">
    <source>
        <dbReference type="RuleBase" id="RU367032"/>
    </source>
</evidence>
<name>A0ABM1MZK8_NICVS</name>
<feature type="region of interest" description="Disordered" evidence="11">
    <location>
        <begin position="218"/>
        <end position="264"/>
    </location>
</feature>
<dbReference type="RefSeq" id="XP_017780008.1">
    <property type="nucleotide sequence ID" value="XM_017924519.1"/>
</dbReference>
<keyword evidence="5 10" id="KW-0472">Membrane</keyword>
<dbReference type="PANTHER" id="PTHR23058:SF0">
    <property type="entry name" value="PEROXISOMAL MEMBRANE PROTEIN PEX14"/>
    <property type="match status" value="1"/>
</dbReference>
<dbReference type="PANTHER" id="PTHR23058">
    <property type="entry name" value="PEROXISOMAL MEMBRANE PROTEIN PEX14"/>
    <property type="match status" value="1"/>
</dbReference>
<dbReference type="InterPro" id="IPR025655">
    <property type="entry name" value="PEX14"/>
</dbReference>
<comment type="similarity">
    <text evidence="1 10">Belongs to the peroxin-14 family.</text>
</comment>
<keyword evidence="2 10" id="KW-0813">Transport</keyword>
<feature type="domain" description="Peroxisome membrane anchor protein Pex14p N-terminal" evidence="12">
    <location>
        <begin position="16"/>
        <end position="57"/>
    </location>
</feature>
<dbReference type="GeneID" id="108565202"/>
<evidence type="ECO:0000256" key="6">
    <source>
        <dbReference type="ARBA" id="ARBA00023140"/>
    </source>
</evidence>
<dbReference type="InterPro" id="IPR036388">
    <property type="entry name" value="WH-like_DNA-bd_sf"/>
</dbReference>
<dbReference type="InterPro" id="IPR006785">
    <property type="entry name" value="Pex14_N"/>
</dbReference>
<evidence type="ECO:0000256" key="2">
    <source>
        <dbReference type="ARBA" id="ARBA00022448"/>
    </source>
</evidence>
<dbReference type="Pfam" id="PF04695">
    <property type="entry name" value="Pex14_N"/>
    <property type="match status" value="1"/>
</dbReference>
<evidence type="ECO:0000256" key="7">
    <source>
        <dbReference type="ARBA" id="ARBA00029502"/>
    </source>
</evidence>
<evidence type="ECO:0000256" key="9">
    <source>
        <dbReference type="ARBA" id="ARBA00046271"/>
    </source>
</evidence>
<evidence type="ECO:0000256" key="5">
    <source>
        <dbReference type="ARBA" id="ARBA00023136"/>
    </source>
</evidence>
<keyword evidence="4" id="KW-0811">Translocation</keyword>
<evidence type="ECO:0000313" key="13">
    <source>
        <dbReference type="Proteomes" id="UP000695000"/>
    </source>
</evidence>
<sequence>MSTNDELDKSFQTPPREDLIQTAIKFLQNPKVVNTPLAQKQKFLQRKGLTDEEVQMACERSGAYEMHENQSRVPPPLPAQLPIPYNTYTRMEVSIFHRIRNAVHNAAIFSIVGYALYKFYEKFIKPYLFGRKKSVEETVEELNKTVTASVGELKDGLASVKVEVDRIGQGTETSTQRQLQNLQSEISTVKGLLLSRNCFNRKNFPSVSNSPVVPPSIPAWQMSSVQEPDTDGKGEELLEIGSGSGSSDPEHATKTSDSSLEIIS</sequence>
<evidence type="ECO:0000259" key="12">
    <source>
        <dbReference type="Pfam" id="PF04695"/>
    </source>
</evidence>
<evidence type="ECO:0000256" key="8">
    <source>
        <dbReference type="ARBA" id="ARBA00029691"/>
    </source>
</evidence>
<evidence type="ECO:0000256" key="11">
    <source>
        <dbReference type="SAM" id="MobiDB-lite"/>
    </source>
</evidence>
<gene>
    <name evidence="14" type="primary">LOC108565202</name>
</gene>
<dbReference type="Gene3D" id="1.10.10.10">
    <property type="entry name" value="Winged helix-like DNA-binding domain superfamily/Winged helix DNA-binding domain"/>
    <property type="match status" value="1"/>
</dbReference>
<reference evidence="14" key="1">
    <citation type="submission" date="2025-08" db="UniProtKB">
        <authorList>
            <consortium name="RefSeq"/>
        </authorList>
    </citation>
    <scope>IDENTIFICATION</scope>
    <source>
        <tissue evidence="14">Whole Larva</tissue>
    </source>
</reference>
<evidence type="ECO:0000256" key="4">
    <source>
        <dbReference type="ARBA" id="ARBA00023010"/>
    </source>
</evidence>
<evidence type="ECO:0000256" key="3">
    <source>
        <dbReference type="ARBA" id="ARBA00022927"/>
    </source>
</evidence>
<keyword evidence="6 10" id="KW-0576">Peroxisome</keyword>
<keyword evidence="3 10" id="KW-0653">Protein transport</keyword>
<evidence type="ECO:0000256" key="1">
    <source>
        <dbReference type="ARBA" id="ARBA00005443"/>
    </source>
</evidence>
<dbReference type="Proteomes" id="UP000695000">
    <property type="component" value="Unplaced"/>
</dbReference>
<protein>
    <recommendedName>
        <fullName evidence="7 10">Peroxisomal membrane protein PEX14</fullName>
    </recommendedName>
    <alternativeName>
        <fullName evidence="8 10">Peroxin-14</fullName>
    </alternativeName>
</protein>